<dbReference type="Proteomes" id="UP000199152">
    <property type="component" value="Unassembled WGS sequence"/>
</dbReference>
<keyword evidence="9 12" id="KW-0274">FAD</keyword>
<dbReference type="Pfam" id="PF01593">
    <property type="entry name" value="Amino_oxidase"/>
    <property type="match status" value="1"/>
</dbReference>
<evidence type="ECO:0000256" key="5">
    <source>
        <dbReference type="ARBA" id="ARBA00008310"/>
    </source>
</evidence>
<comment type="pathway">
    <text evidence="4 12">Porphyrin-containing compound metabolism; protoheme biosynthesis.</text>
</comment>
<dbReference type="OrthoDB" id="4496419at2"/>
<comment type="function">
    <text evidence="3 12">Involved in coproporphyrin-dependent heme b biosynthesis. Catalyzes the oxidation of coproporphyrinogen III to coproporphyrin III.</text>
</comment>
<dbReference type="RefSeq" id="WP_091324546.1">
    <property type="nucleotide sequence ID" value="NZ_FOSW01000006.1"/>
</dbReference>
<protein>
    <recommendedName>
        <fullName evidence="7 12">Coproporphyrinogen III oxidase</fullName>
        <ecNumber evidence="6 12">1.3.3.15</ecNumber>
    </recommendedName>
</protein>
<dbReference type="FunCoup" id="A0A1I4ES93">
    <property type="interactions" value="379"/>
</dbReference>
<feature type="domain" description="Amine oxidase" evidence="13">
    <location>
        <begin position="11"/>
        <end position="457"/>
    </location>
</feature>
<dbReference type="PANTHER" id="PTHR42923:SF3">
    <property type="entry name" value="PROTOPORPHYRINOGEN OXIDASE"/>
    <property type="match status" value="1"/>
</dbReference>
<dbReference type="PANTHER" id="PTHR42923">
    <property type="entry name" value="PROTOPORPHYRINOGEN OXIDASE"/>
    <property type="match status" value="1"/>
</dbReference>
<evidence type="ECO:0000313" key="15">
    <source>
        <dbReference type="Proteomes" id="UP000199152"/>
    </source>
</evidence>
<evidence type="ECO:0000256" key="6">
    <source>
        <dbReference type="ARBA" id="ARBA00012402"/>
    </source>
</evidence>
<dbReference type="SUPFAM" id="SSF51905">
    <property type="entry name" value="FAD/NAD(P)-binding domain"/>
    <property type="match status" value="1"/>
</dbReference>
<dbReference type="Gene3D" id="3.50.50.60">
    <property type="entry name" value="FAD/NAD(P)-binding domain"/>
    <property type="match status" value="1"/>
</dbReference>
<comment type="subcellular location">
    <subcellularLocation>
        <location evidence="12">Cytoplasm</location>
    </subcellularLocation>
</comment>
<evidence type="ECO:0000313" key="14">
    <source>
        <dbReference type="EMBL" id="SFL08605.1"/>
    </source>
</evidence>
<dbReference type="InterPro" id="IPR002937">
    <property type="entry name" value="Amino_oxidase"/>
</dbReference>
<evidence type="ECO:0000256" key="11">
    <source>
        <dbReference type="ARBA" id="ARBA00023133"/>
    </source>
</evidence>
<name>A0A1I4ES93_9ACTN</name>
<dbReference type="InterPro" id="IPR050464">
    <property type="entry name" value="Zeta_carotene_desat/Oxidored"/>
</dbReference>
<evidence type="ECO:0000256" key="8">
    <source>
        <dbReference type="ARBA" id="ARBA00022630"/>
    </source>
</evidence>
<keyword evidence="12" id="KW-0963">Cytoplasm</keyword>
<reference evidence="14 15" key="1">
    <citation type="submission" date="2016-10" db="EMBL/GenBank/DDBJ databases">
        <authorList>
            <person name="de Groot N.N."/>
        </authorList>
    </citation>
    <scope>NUCLEOTIDE SEQUENCE [LARGE SCALE GENOMIC DNA]</scope>
    <source>
        <strain evidence="14 15">DSM 45317</strain>
    </source>
</reference>
<keyword evidence="15" id="KW-1185">Reference proteome</keyword>
<dbReference type="InterPro" id="IPR036188">
    <property type="entry name" value="FAD/NAD-bd_sf"/>
</dbReference>
<proteinExistence type="inferred from homology"/>
<evidence type="ECO:0000259" key="13">
    <source>
        <dbReference type="Pfam" id="PF01593"/>
    </source>
</evidence>
<dbReference type="AlphaFoldDB" id="A0A1I4ES93"/>
<sequence>MSRLVVVGAGITGLAAAFEWRRRRPADEIVVLEAGDRVGGKLGRIELAGHWYDTGPEAMLARVPEAVQLVERLGLADRLVAPATTQASVVLPDGRHRLPAGTVLGVPASAEGLDGILTPAGVARVAAEAELPPLSPASGRCPHLGGDVAVGALLRDRLGDEVVDRLVEPLLGGVYAGRADELSLVATMPALAAQLPAAGSVLAAAAAARDAGARSRFDAGGPVFVTVADGIGALPAALVAASGADVRLRTPAHALTRTAAGFELWIGPAAAPERLTADAVLVTAPAPKAARLLTEVAPGAVAPLEGIPYASMAVVAMAFPAQPVAAGSGLLVPPVTGRLVKGVTVSSAKWPHLAGEHLLVRSSVGRFRDEAQLQRSDEDLAAAVVADVADLLQLERPEPVATRVVRWGGGLPQYLVGHQQRVDAVRAAVSEVPGLAIAGAAFRGVGVAACIRDAHHALDALL</sequence>
<keyword evidence="11 12" id="KW-0350">Heme biosynthesis</keyword>
<dbReference type="NCBIfam" id="TIGR00562">
    <property type="entry name" value="proto_IX_ox"/>
    <property type="match status" value="1"/>
</dbReference>
<dbReference type="InParanoid" id="A0A1I4ES93"/>
<dbReference type="EMBL" id="FOSW01000006">
    <property type="protein sequence ID" value="SFL08605.1"/>
    <property type="molecule type" value="Genomic_DNA"/>
</dbReference>
<dbReference type="Gene3D" id="3.90.660.20">
    <property type="entry name" value="Protoporphyrinogen oxidase, mitochondrial, domain 2"/>
    <property type="match status" value="1"/>
</dbReference>
<dbReference type="Gene3D" id="1.10.3110.10">
    <property type="entry name" value="protoporphyrinogen ix oxidase, domain 3"/>
    <property type="match status" value="1"/>
</dbReference>
<dbReference type="STRING" id="504800.SAMN04488085_106167"/>
<evidence type="ECO:0000256" key="7">
    <source>
        <dbReference type="ARBA" id="ARBA00019046"/>
    </source>
</evidence>
<organism evidence="14 15">
    <name type="scientific">Geodermatophilus ruber</name>
    <dbReference type="NCBI Taxonomy" id="504800"/>
    <lineage>
        <taxon>Bacteria</taxon>
        <taxon>Bacillati</taxon>
        <taxon>Actinomycetota</taxon>
        <taxon>Actinomycetes</taxon>
        <taxon>Geodermatophilales</taxon>
        <taxon>Geodermatophilaceae</taxon>
        <taxon>Geodermatophilus</taxon>
    </lineage>
</organism>
<comment type="similarity">
    <text evidence="5 12">Belongs to the protoporphyrinogen/coproporphyrinogen oxidase family. Coproporphyrinogen III oxidase subfamily.</text>
</comment>
<dbReference type="SUPFAM" id="SSF54373">
    <property type="entry name" value="FAD-linked reductases, C-terminal domain"/>
    <property type="match status" value="1"/>
</dbReference>
<dbReference type="EC" id="1.3.3.15" evidence="6 12"/>
<evidence type="ECO:0000256" key="1">
    <source>
        <dbReference type="ARBA" id="ARBA00001755"/>
    </source>
</evidence>
<gene>
    <name evidence="14" type="ORF">SAMN04488085_106167</name>
</gene>
<evidence type="ECO:0000256" key="3">
    <source>
        <dbReference type="ARBA" id="ARBA00002185"/>
    </source>
</evidence>
<comment type="cofactor">
    <cofactor evidence="2 12">
        <name>FAD</name>
        <dbReference type="ChEBI" id="CHEBI:57692"/>
    </cofactor>
</comment>
<evidence type="ECO:0000256" key="2">
    <source>
        <dbReference type="ARBA" id="ARBA00001974"/>
    </source>
</evidence>
<keyword evidence="10 12" id="KW-0560">Oxidoreductase</keyword>
<evidence type="ECO:0000256" key="10">
    <source>
        <dbReference type="ARBA" id="ARBA00023002"/>
    </source>
</evidence>
<dbReference type="UniPathway" id="UPA00252"/>
<dbReference type="GO" id="GO:0005737">
    <property type="term" value="C:cytoplasm"/>
    <property type="evidence" value="ECO:0007669"/>
    <property type="project" value="UniProtKB-SubCell"/>
</dbReference>
<comment type="catalytic activity">
    <reaction evidence="1">
        <text>coproporphyrinogen III + 3 O2 = coproporphyrin III + 3 H2O2</text>
        <dbReference type="Rhea" id="RHEA:43436"/>
        <dbReference type="ChEBI" id="CHEBI:15379"/>
        <dbReference type="ChEBI" id="CHEBI:16240"/>
        <dbReference type="ChEBI" id="CHEBI:57309"/>
        <dbReference type="ChEBI" id="CHEBI:131725"/>
        <dbReference type="EC" id="1.3.3.15"/>
    </reaction>
    <physiologicalReaction direction="left-to-right" evidence="1">
        <dbReference type="Rhea" id="RHEA:43437"/>
    </physiologicalReaction>
</comment>
<accession>A0A1I4ES93</accession>
<dbReference type="GO" id="GO:0006783">
    <property type="term" value="P:heme biosynthetic process"/>
    <property type="evidence" value="ECO:0007669"/>
    <property type="project" value="UniProtKB-UniRule"/>
</dbReference>
<evidence type="ECO:0000256" key="12">
    <source>
        <dbReference type="RuleBase" id="RU364052"/>
    </source>
</evidence>
<evidence type="ECO:0000256" key="4">
    <source>
        <dbReference type="ARBA" id="ARBA00004744"/>
    </source>
</evidence>
<evidence type="ECO:0000256" key="9">
    <source>
        <dbReference type="ARBA" id="ARBA00022827"/>
    </source>
</evidence>
<dbReference type="InterPro" id="IPR004572">
    <property type="entry name" value="Protoporphyrinogen_oxidase"/>
</dbReference>
<dbReference type="GO" id="GO:0004729">
    <property type="term" value="F:oxygen-dependent protoporphyrinogen oxidase activity"/>
    <property type="evidence" value="ECO:0007669"/>
    <property type="project" value="UniProtKB-UniRule"/>
</dbReference>
<keyword evidence="8 12" id="KW-0285">Flavoprotein</keyword>